<dbReference type="RefSeq" id="WP_271089714.1">
    <property type="nucleotide sequence ID" value="NZ_JAPJZH010000006.1"/>
</dbReference>
<keyword evidence="3" id="KW-1185">Reference proteome</keyword>
<reference evidence="2" key="1">
    <citation type="submission" date="2022-11" db="EMBL/GenBank/DDBJ databases">
        <title>Hoeflea poritis sp. nov., isolated from scleractinian coral Porites lutea.</title>
        <authorList>
            <person name="Zhang G."/>
            <person name="Wei Q."/>
            <person name="Cai L."/>
        </authorList>
    </citation>
    <scope>NUCLEOTIDE SEQUENCE</scope>
    <source>
        <strain evidence="2">E7-10</strain>
    </source>
</reference>
<evidence type="ECO:0000313" key="3">
    <source>
        <dbReference type="Proteomes" id="UP001148313"/>
    </source>
</evidence>
<comment type="caution">
    <text evidence="2">The sequence shown here is derived from an EMBL/GenBank/DDBJ whole genome shotgun (WGS) entry which is preliminary data.</text>
</comment>
<dbReference type="Proteomes" id="UP001148313">
    <property type="component" value="Unassembled WGS sequence"/>
</dbReference>
<gene>
    <name evidence="2" type="ORF">OOZ53_11605</name>
</gene>
<organism evidence="2 3">
    <name type="scientific">Hoeflea poritis</name>
    <dbReference type="NCBI Taxonomy" id="2993659"/>
    <lineage>
        <taxon>Bacteria</taxon>
        <taxon>Pseudomonadati</taxon>
        <taxon>Pseudomonadota</taxon>
        <taxon>Alphaproteobacteria</taxon>
        <taxon>Hyphomicrobiales</taxon>
        <taxon>Rhizobiaceae</taxon>
        <taxon>Hoeflea</taxon>
    </lineage>
</organism>
<name>A0ABT4VMR4_9HYPH</name>
<evidence type="ECO:0000313" key="2">
    <source>
        <dbReference type="EMBL" id="MDA4845998.1"/>
    </source>
</evidence>
<protein>
    <submittedName>
        <fullName evidence="2">Uncharacterized protein</fullName>
    </submittedName>
</protein>
<proteinExistence type="predicted"/>
<keyword evidence="1" id="KW-1133">Transmembrane helix</keyword>
<evidence type="ECO:0000256" key="1">
    <source>
        <dbReference type="SAM" id="Phobius"/>
    </source>
</evidence>
<feature type="transmembrane region" description="Helical" evidence="1">
    <location>
        <begin position="88"/>
        <end position="109"/>
    </location>
</feature>
<sequence>MTEERDPQLTSLFAAAEEKLEERDFVSAVMTGVEKQARWALVRRIGVAAALVLCAMILAAPAQDAVAAVMHWLMVPLIRFEQPLPSQILLPLNNVAAALFLALVVLRLLRRRLFP</sequence>
<accession>A0ABT4VMR4</accession>
<keyword evidence="1" id="KW-0472">Membrane</keyword>
<keyword evidence="1" id="KW-0812">Transmembrane</keyword>
<feature type="transmembrane region" description="Helical" evidence="1">
    <location>
        <begin position="45"/>
        <end position="68"/>
    </location>
</feature>
<dbReference type="EMBL" id="JAPJZH010000006">
    <property type="protein sequence ID" value="MDA4845998.1"/>
    <property type="molecule type" value="Genomic_DNA"/>
</dbReference>